<dbReference type="InterPro" id="IPR000537">
    <property type="entry name" value="UbiA_prenyltransferase"/>
</dbReference>
<evidence type="ECO:0000313" key="13">
    <source>
        <dbReference type="EMBL" id="AMY11191.1"/>
    </source>
</evidence>
<feature type="transmembrane region" description="Helical" evidence="12">
    <location>
        <begin position="108"/>
        <end position="126"/>
    </location>
</feature>
<dbReference type="PANTHER" id="PTHR11048">
    <property type="entry name" value="PRENYLTRANSFERASES"/>
    <property type="match status" value="1"/>
</dbReference>
<dbReference type="RefSeq" id="WP_110172763.1">
    <property type="nucleotide sequence ID" value="NZ_CP015136.1"/>
</dbReference>
<keyword evidence="8 12" id="KW-0812">Transmembrane</keyword>
<evidence type="ECO:0000256" key="4">
    <source>
        <dbReference type="ARBA" id="ARBA00022475"/>
    </source>
</evidence>
<dbReference type="Pfam" id="PF01040">
    <property type="entry name" value="UbiA"/>
    <property type="match status" value="1"/>
</dbReference>
<evidence type="ECO:0000256" key="2">
    <source>
        <dbReference type="ARBA" id="ARBA00004141"/>
    </source>
</evidence>
<evidence type="ECO:0000256" key="6">
    <source>
        <dbReference type="ARBA" id="ARBA00022679"/>
    </source>
</evidence>
<dbReference type="GO" id="GO:0006744">
    <property type="term" value="P:ubiquinone biosynthetic process"/>
    <property type="evidence" value="ECO:0007669"/>
    <property type="project" value="UniProtKB-KW"/>
</dbReference>
<proteinExistence type="inferred from homology"/>
<evidence type="ECO:0000256" key="10">
    <source>
        <dbReference type="ARBA" id="ARBA00023136"/>
    </source>
</evidence>
<comment type="cofactor">
    <cofactor evidence="1">
        <name>Mg(2+)</name>
        <dbReference type="ChEBI" id="CHEBI:18420"/>
    </cofactor>
</comment>
<evidence type="ECO:0000256" key="11">
    <source>
        <dbReference type="ARBA" id="ARBA00034524"/>
    </source>
</evidence>
<dbReference type="CDD" id="cd13959">
    <property type="entry name" value="PT_UbiA_COQ2"/>
    <property type="match status" value="1"/>
</dbReference>
<feature type="transmembrane region" description="Helical" evidence="12">
    <location>
        <begin position="12"/>
        <end position="31"/>
    </location>
</feature>
<keyword evidence="5" id="KW-0997">Cell inner membrane</keyword>
<dbReference type="STRING" id="1855912.LuPra_04438"/>
<dbReference type="GO" id="GO:0008412">
    <property type="term" value="F:4-hydroxybenzoate polyprenyltransferase activity"/>
    <property type="evidence" value="ECO:0007669"/>
    <property type="project" value="UniProtKB-EC"/>
</dbReference>
<feature type="transmembrane region" description="Helical" evidence="12">
    <location>
        <begin position="43"/>
        <end position="64"/>
    </location>
</feature>
<evidence type="ECO:0000256" key="1">
    <source>
        <dbReference type="ARBA" id="ARBA00001946"/>
    </source>
</evidence>
<dbReference type="EC" id="2.5.1.39" evidence="11"/>
<evidence type="ECO:0000313" key="14">
    <source>
        <dbReference type="Proteomes" id="UP000076079"/>
    </source>
</evidence>
<dbReference type="PANTHER" id="PTHR11048:SF28">
    <property type="entry name" value="4-HYDROXYBENZOATE POLYPRENYLTRANSFERASE, MITOCHONDRIAL"/>
    <property type="match status" value="1"/>
</dbReference>
<keyword evidence="14" id="KW-1185">Reference proteome</keyword>
<comment type="subcellular location">
    <subcellularLocation>
        <location evidence="2">Membrane</location>
        <topology evidence="2">Multi-pass membrane protein</topology>
    </subcellularLocation>
</comment>
<dbReference type="InterPro" id="IPR006371">
    <property type="entry name" value="Polyprenyltransferase_UbiA-li"/>
</dbReference>
<evidence type="ECO:0000256" key="8">
    <source>
        <dbReference type="ARBA" id="ARBA00022692"/>
    </source>
</evidence>
<feature type="transmembrane region" description="Helical" evidence="12">
    <location>
        <begin position="266"/>
        <end position="284"/>
    </location>
</feature>
<organism evidence="13 14">
    <name type="scientific">Luteitalea pratensis</name>
    <dbReference type="NCBI Taxonomy" id="1855912"/>
    <lineage>
        <taxon>Bacteria</taxon>
        <taxon>Pseudomonadati</taxon>
        <taxon>Acidobacteriota</taxon>
        <taxon>Vicinamibacteria</taxon>
        <taxon>Vicinamibacterales</taxon>
        <taxon>Vicinamibacteraceae</taxon>
        <taxon>Luteitalea</taxon>
    </lineage>
</organism>
<feature type="transmembrane region" description="Helical" evidence="12">
    <location>
        <begin position="85"/>
        <end position="102"/>
    </location>
</feature>
<dbReference type="InterPro" id="IPR039653">
    <property type="entry name" value="Prenyltransferase"/>
</dbReference>
<keyword evidence="6 13" id="KW-0808">Transferase</keyword>
<dbReference type="FunFam" id="1.20.120.1780:FF:000001">
    <property type="entry name" value="4-hydroxybenzoate octaprenyltransferase"/>
    <property type="match status" value="1"/>
</dbReference>
<dbReference type="OrthoDB" id="9782418at2"/>
<keyword evidence="9 12" id="KW-1133">Transmembrane helix</keyword>
<dbReference type="EMBL" id="CP015136">
    <property type="protein sequence ID" value="AMY11191.1"/>
    <property type="molecule type" value="Genomic_DNA"/>
</dbReference>
<dbReference type="FunFam" id="1.10.357.140:FF:000008">
    <property type="entry name" value="4-hydroxybenzoate octaprenyltransferase"/>
    <property type="match status" value="1"/>
</dbReference>
<dbReference type="KEGG" id="abac:LuPra_04438"/>
<reference evidence="14" key="2">
    <citation type="submission" date="2016-04" db="EMBL/GenBank/DDBJ databases">
        <title>First Complete Genome Sequence of a Subdivision 6 Acidobacterium.</title>
        <authorList>
            <person name="Huang S."/>
            <person name="Vieira S."/>
            <person name="Bunk B."/>
            <person name="Riedel T."/>
            <person name="Sproeer C."/>
            <person name="Overmann J."/>
        </authorList>
    </citation>
    <scope>NUCLEOTIDE SEQUENCE [LARGE SCALE GENOMIC DNA]</scope>
    <source>
        <strain evidence="14">DSM 100886 HEG_-6_39</strain>
    </source>
</reference>
<keyword evidence="10 12" id="KW-0472">Membrane</keyword>
<dbReference type="NCBIfam" id="TIGR01475">
    <property type="entry name" value="ubiA_other"/>
    <property type="match status" value="1"/>
</dbReference>
<comment type="similarity">
    <text evidence="3">Belongs to the UbiA prenyltransferase family.</text>
</comment>
<feature type="transmembrane region" description="Helical" evidence="12">
    <location>
        <begin position="138"/>
        <end position="155"/>
    </location>
</feature>
<dbReference type="InterPro" id="IPR044878">
    <property type="entry name" value="UbiA_sf"/>
</dbReference>
<dbReference type="Proteomes" id="UP000076079">
    <property type="component" value="Chromosome"/>
</dbReference>
<dbReference type="GO" id="GO:0005886">
    <property type="term" value="C:plasma membrane"/>
    <property type="evidence" value="ECO:0007669"/>
    <property type="project" value="TreeGrafter"/>
</dbReference>
<evidence type="ECO:0000256" key="5">
    <source>
        <dbReference type="ARBA" id="ARBA00022519"/>
    </source>
</evidence>
<dbReference type="Gene3D" id="1.20.120.1780">
    <property type="entry name" value="UbiA prenyltransferase"/>
    <property type="match status" value="1"/>
</dbReference>
<evidence type="ECO:0000256" key="12">
    <source>
        <dbReference type="SAM" id="Phobius"/>
    </source>
</evidence>
<reference evidence="13 14" key="1">
    <citation type="journal article" date="2016" name="Genome Announc.">
        <title>First Complete Genome Sequence of a Subdivision 6 Acidobacterium Strain.</title>
        <authorList>
            <person name="Huang S."/>
            <person name="Vieira S."/>
            <person name="Bunk B."/>
            <person name="Riedel T."/>
            <person name="Sproer C."/>
            <person name="Overmann J."/>
        </authorList>
    </citation>
    <scope>NUCLEOTIDE SEQUENCE [LARGE SCALE GENOMIC DNA]</scope>
    <source>
        <strain evidence="14">DSM 100886 HEG_-6_39</strain>
    </source>
</reference>
<evidence type="ECO:0000256" key="7">
    <source>
        <dbReference type="ARBA" id="ARBA00022688"/>
    </source>
</evidence>
<feature type="transmembrane region" description="Helical" evidence="12">
    <location>
        <begin position="215"/>
        <end position="246"/>
    </location>
</feature>
<name>A0A143PS27_LUTPR</name>
<evidence type="ECO:0000256" key="9">
    <source>
        <dbReference type="ARBA" id="ARBA00022989"/>
    </source>
</evidence>
<keyword evidence="7" id="KW-0831">Ubiquinone biosynthesis</keyword>
<sequence>MLFDRLRTYLAFVRFSHTVFALPFALVGALLASRLVPMTWARLAWIVAAMVAARSAAMSFNRLVDARYDALNPRTAQREIPRGAMSVREAAVFLVVASLAFLGVCAQISRLCLLLAPVALGIVFWYSLAKRVTWATQFFLGLAMAVAPVGGWIASGGGPSWQPVLLALAIGTWVGGFDVLYACQDLDFDRAHGLRSIPVRFGVPKSISISRGLHVLTIASLAALGIVAGLGAVYHGGVALVAALLVFEQSLVSATDLSQVKRAFDMNGWVGLLYLATTGLSIYVS</sequence>
<dbReference type="Gene3D" id="1.10.357.140">
    <property type="entry name" value="UbiA prenyltransferase"/>
    <property type="match status" value="1"/>
</dbReference>
<dbReference type="PATRIC" id="fig|1813736.3.peg.4682"/>
<keyword evidence="4" id="KW-1003">Cell membrane</keyword>
<accession>A0A143PS27</accession>
<feature type="transmembrane region" description="Helical" evidence="12">
    <location>
        <begin position="161"/>
        <end position="183"/>
    </location>
</feature>
<gene>
    <name evidence="13" type="primary">ubiA</name>
    <name evidence="13" type="ORF">LuPra_04438</name>
</gene>
<evidence type="ECO:0000256" key="3">
    <source>
        <dbReference type="ARBA" id="ARBA00005985"/>
    </source>
</evidence>
<protein>
    <recommendedName>
        <fullName evidence="11">4-hydroxybenzoate polyprenyltransferase</fullName>
        <ecNumber evidence="11">2.5.1.39</ecNumber>
    </recommendedName>
</protein>
<dbReference type="AlphaFoldDB" id="A0A143PS27"/>